<evidence type="ECO:0000256" key="1">
    <source>
        <dbReference type="SAM" id="SignalP"/>
    </source>
</evidence>
<dbReference type="Proteomes" id="UP000324252">
    <property type="component" value="Unassembled WGS sequence"/>
</dbReference>
<feature type="chain" id="PRO_5015064545" description="YARHG domain-containing protein" evidence="1">
    <location>
        <begin position="22"/>
        <end position="149"/>
    </location>
</feature>
<proteinExistence type="predicted"/>
<accession>A0A1H0G8H5</accession>
<keyword evidence="1" id="KW-0732">Signal</keyword>
<evidence type="ECO:0000313" key="2">
    <source>
        <dbReference type="EMBL" id="SHJ85981.1"/>
    </source>
</evidence>
<feature type="signal peptide" evidence="1">
    <location>
        <begin position="1"/>
        <end position="21"/>
    </location>
</feature>
<evidence type="ECO:0008006" key="4">
    <source>
        <dbReference type="Google" id="ProtNLM"/>
    </source>
</evidence>
<dbReference type="RefSeq" id="WP_149787818.1">
    <property type="nucleotide sequence ID" value="NZ_FNIO01000003.1"/>
</dbReference>
<evidence type="ECO:0000313" key="3">
    <source>
        <dbReference type="Proteomes" id="UP000324252"/>
    </source>
</evidence>
<gene>
    <name evidence="2" type="ORF">SAMN05444142_102136</name>
</gene>
<protein>
    <recommendedName>
        <fullName evidence="4">YARHG domain-containing protein</fullName>
    </recommendedName>
</protein>
<organism evidence="2 3">
    <name type="scientific">Lutimaribacter pacificus</name>
    <dbReference type="NCBI Taxonomy" id="391948"/>
    <lineage>
        <taxon>Bacteria</taxon>
        <taxon>Pseudomonadati</taxon>
        <taxon>Pseudomonadota</taxon>
        <taxon>Alphaproteobacteria</taxon>
        <taxon>Rhodobacterales</taxon>
        <taxon>Roseobacteraceae</taxon>
        <taxon>Lutimaribacter</taxon>
    </lineage>
</organism>
<sequence>MIKRALIMTSFVVMSAIPAAAQTETDPDAPVGAGDDCAAILARPEFAELTGVELTRLKSTGQGEVLLGKTCPKDVIETYFLDRGWVLLAEGVMSAPYVRPEMAPGTDWRKYCLQRFFLLRWLGVKPCRATADFFTRNDVITIITAGMSI</sequence>
<dbReference type="AlphaFoldDB" id="A0A1H0G8H5"/>
<keyword evidence="3" id="KW-1185">Reference proteome</keyword>
<reference evidence="2 3" key="1">
    <citation type="submission" date="2016-11" db="EMBL/GenBank/DDBJ databases">
        <authorList>
            <person name="Varghese N."/>
            <person name="Submissions S."/>
        </authorList>
    </citation>
    <scope>NUCLEOTIDE SEQUENCE [LARGE SCALE GENOMIC DNA]</scope>
    <source>
        <strain evidence="2 3">DSM 29620</strain>
    </source>
</reference>
<dbReference type="EMBL" id="FQZZ01000002">
    <property type="protein sequence ID" value="SHJ85981.1"/>
    <property type="molecule type" value="Genomic_DNA"/>
</dbReference>
<name>A0A1H0G8H5_9RHOB</name>